<dbReference type="InterPro" id="IPR017395">
    <property type="entry name" value="Chlorophyllase-like"/>
</dbReference>
<name>A0A6A6WKA6_9PEZI</name>
<organism evidence="1 2">
    <name type="scientific">Pseudovirgaria hyperparasitica</name>
    <dbReference type="NCBI Taxonomy" id="470096"/>
    <lineage>
        <taxon>Eukaryota</taxon>
        <taxon>Fungi</taxon>
        <taxon>Dikarya</taxon>
        <taxon>Ascomycota</taxon>
        <taxon>Pezizomycotina</taxon>
        <taxon>Dothideomycetes</taxon>
        <taxon>Dothideomycetes incertae sedis</taxon>
        <taxon>Acrospermales</taxon>
        <taxon>Acrospermaceae</taxon>
        <taxon>Pseudovirgaria</taxon>
    </lineage>
</organism>
<dbReference type="PANTHER" id="PTHR33428:SF14">
    <property type="entry name" value="CARBOXYLESTERASE TYPE B DOMAIN-CONTAINING PROTEIN"/>
    <property type="match status" value="1"/>
</dbReference>
<keyword evidence="2" id="KW-1185">Reference proteome</keyword>
<dbReference type="RefSeq" id="XP_033605055.1">
    <property type="nucleotide sequence ID" value="XM_033749937.1"/>
</dbReference>
<protein>
    <submittedName>
        <fullName evidence="1">Uncharacterized protein</fullName>
    </submittedName>
</protein>
<accession>A0A6A6WKA6</accession>
<evidence type="ECO:0000313" key="1">
    <source>
        <dbReference type="EMBL" id="KAF2762604.1"/>
    </source>
</evidence>
<sequence length="445" mass="49466">MITRGRIRPLEFSSACHQRPSHIYQQLRCSPYRFLSNSSDSYNSRDATDPGAGIARRILTPAVEPRYRTRWTYTDKKAVTNSTNRDDSTNVKVSIKKKDLHIMEPLRSGFGIYDKPGIGRAANLPGTTQHEKFKHNDTIKFRLPNRTLPISVRVTVPKSHGKLPVMMLIHGEGSTSNLTRQNSYAPLAEYYALHGFVVIQSSINANLNSTSWRKCITDCTHILDRLSNVEARSAPKGASFDSERVVVVGHLLGVHTASVLLGMSLGNPDTDYTTVYTNKDKRIKAGVLLSPLSDDESLLSTTVSDTKPFLRHVDYSTLTTPTLWVSGTEHEMPEISVSEKEKWKDGFKSSPGSKDLLELKGADCRLGGISGETTVEAKLKENLEVVATVQRMTLAFLRSQIYKKDRSWSTAKDVFQGIEGLGKVISTTELDEVKVKQVRPKTTGV</sequence>
<dbReference type="GeneID" id="54490991"/>
<gene>
    <name evidence="1" type="ORF">EJ05DRAFT_7420</name>
</gene>
<dbReference type="SUPFAM" id="SSF53474">
    <property type="entry name" value="alpha/beta-Hydrolases"/>
    <property type="match status" value="1"/>
</dbReference>
<dbReference type="EMBL" id="ML996565">
    <property type="protein sequence ID" value="KAF2762604.1"/>
    <property type="molecule type" value="Genomic_DNA"/>
</dbReference>
<dbReference type="UniPathway" id="UPA00674"/>
<proteinExistence type="predicted"/>
<dbReference type="OrthoDB" id="2363873at2759"/>
<dbReference type="PANTHER" id="PTHR33428">
    <property type="entry name" value="CHLOROPHYLLASE-2, CHLOROPLASTIC"/>
    <property type="match status" value="1"/>
</dbReference>
<dbReference type="Gene3D" id="3.40.50.1820">
    <property type="entry name" value="alpha/beta hydrolase"/>
    <property type="match status" value="1"/>
</dbReference>
<dbReference type="InterPro" id="IPR029058">
    <property type="entry name" value="AB_hydrolase_fold"/>
</dbReference>
<dbReference type="Proteomes" id="UP000799437">
    <property type="component" value="Unassembled WGS sequence"/>
</dbReference>
<dbReference type="Pfam" id="PF07224">
    <property type="entry name" value="Chlorophyllase"/>
    <property type="match status" value="1"/>
</dbReference>
<evidence type="ECO:0000313" key="2">
    <source>
        <dbReference type="Proteomes" id="UP000799437"/>
    </source>
</evidence>
<reference evidence="1" key="1">
    <citation type="journal article" date="2020" name="Stud. Mycol.">
        <title>101 Dothideomycetes genomes: a test case for predicting lifestyles and emergence of pathogens.</title>
        <authorList>
            <person name="Haridas S."/>
            <person name="Albert R."/>
            <person name="Binder M."/>
            <person name="Bloem J."/>
            <person name="Labutti K."/>
            <person name="Salamov A."/>
            <person name="Andreopoulos B."/>
            <person name="Baker S."/>
            <person name="Barry K."/>
            <person name="Bills G."/>
            <person name="Bluhm B."/>
            <person name="Cannon C."/>
            <person name="Castanera R."/>
            <person name="Culley D."/>
            <person name="Daum C."/>
            <person name="Ezra D."/>
            <person name="Gonzalez J."/>
            <person name="Henrissat B."/>
            <person name="Kuo A."/>
            <person name="Liang C."/>
            <person name="Lipzen A."/>
            <person name="Lutzoni F."/>
            <person name="Magnuson J."/>
            <person name="Mondo S."/>
            <person name="Nolan M."/>
            <person name="Ohm R."/>
            <person name="Pangilinan J."/>
            <person name="Park H.-J."/>
            <person name="Ramirez L."/>
            <person name="Alfaro M."/>
            <person name="Sun H."/>
            <person name="Tritt A."/>
            <person name="Yoshinaga Y."/>
            <person name="Zwiers L.-H."/>
            <person name="Turgeon B."/>
            <person name="Goodwin S."/>
            <person name="Spatafora J."/>
            <person name="Crous P."/>
            <person name="Grigoriev I."/>
        </authorList>
    </citation>
    <scope>NUCLEOTIDE SEQUENCE</scope>
    <source>
        <strain evidence="1">CBS 121739</strain>
    </source>
</reference>
<dbReference type="GO" id="GO:0015996">
    <property type="term" value="P:chlorophyll catabolic process"/>
    <property type="evidence" value="ECO:0007669"/>
    <property type="project" value="UniProtKB-UniPathway"/>
</dbReference>
<dbReference type="AlphaFoldDB" id="A0A6A6WKA6"/>